<evidence type="ECO:0000256" key="5">
    <source>
        <dbReference type="ARBA" id="ARBA00037900"/>
    </source>
</evidence>
<keyword evidence="3" id="KW-0479">Metal-binding</keyword>
<comment type="pathway">
    <text evidence="5">Cofactor biosynthesis; nicotinate biosynthesis; nicotinate from nicotinamide: step 1/1.</text>
</comment>
<dbReference type="GO" id="GO:0008936">
    <property type="term" value="F:nicotinamidase activity"/>
    <property type="evidence" value="ECO:0007669"/>
    <property type="project" value="UniProtKB-EC"/>
</dbReference>
<dbReference type="Proteomes" id="UP001082899">
    <property type="component" value="Unassembled WGS sequence"/>
</dbReference>
<feature type="domain" description="Isochorismatase-like" evidence="8">
    <location>
        <begin position="10"/>
        <end position="207"/>
    </location>
</feature>
<proteinExistence type="inferred from homology"/>
<keyword evidence="2" id="KW-0662">Pyridine nucleotide biosynthesis</keyword>
<evidence type="ECO:0000256" key="3">
    <source>
        <dbReference type="ARBA" id="ARBA00022723"/>
    </source>
</evidence>
<evidence type="ECO:0000313" key="10">
    <source>
        <dbReference type="Proteomes" id="UP001082899"/>
    </source>
</evidence>
<dbReference type="Pfam" id="PF00857">
    <property type="entry name" value="Isochorismatase"/>
    <property type="match status" value="1"/>
</dbReference>
<organism evidence="9 10">
    <name type="scientific">Robbsia betulipollinis</name>
    <dbReference type="NCBI Taxonomy" id="2981849"/>
    <lineage>
        <taxon>Bacteria</taxon>
        <taxon>Pseudomonadati</taxon>
        <taxon>Pseudomonadota</taxon>
        <taxon>Betaproteobacteria</taxon>
        <taxon>Burkholderiales</taxon>
        <taxon>Burkholderiaceae</taxon>
        <taxon>Robbsia</taxon>
    </lineage>
</organism>
<dbReference type="PANTHER" id="PTHR11080">
    <property type="entry name" value="PYRAZINAMIDASE/NICOTINAMIDASE"/>
    <property type="match status" value="1"/>
</dbReference>
<reference evidence="9" key="1">
    <citation type="submission" date="2022-11" db="EMBL/GenBank/DDBJ databases">
        <title>Robbsia betulipollinis sp. nov., isolated from pollen of birch (Betula pendula).</title>
        <authorList>
            <person name="Shi H."/>
            <person name="Ambika Manirajan B."/>
            <person name="Ratering S."/>
            <person name="Geissler-Plaum R."/>
            <person name="Schnell S."/>
        </authorList>
    </citation>
    <scope>NUCLEOTIDE SEQUENCE</scope>
    <source>
        <strain evidence="9">Bb-Pol-6</strain>
    </source>
</reference>
<keyword evidence="10" id="KW-1185">Reference proteome</keyword>
<dbReference type="EMBL" id="JAPMXC010000001">
    <property type="protein sequence ID" value="MCY0386099.1"/>
    <property type="molecule type" value="Genomic_DNA"/>
</dbReference>
<evidence type="ECO:0000256" key="7">
    <source>
        <dbReference type="ARBA" id="ARBA00043224"/>
    </source>
</evidence>
<accession>A0ABT3ZHU4</accession>
<dbReference type="SUPFAM" id="SSF52499">
    <property type="entry name" value="Isochorismatase-like hydrolases"/>
    <property type="match status" value="1"/>
</dbReference>
<dbReference type="NCBIfam" id="NF008623">
    <property type="entry name" value="PRK11609.1"/>
    <property type="match status" value="1"/>
</dbReference>
<evidence type="ECO:0000313" key="9">
    <source>
        <dbReference type="EMBL" id="MCY0386099.1"/>
    </source>
</evidence>
<protein>
    <recommendedName>
        <fullName evidence="6">nicotinamidase</fullName>
        <ecNumber evidence="6">3.5.1.19</ecNumber>
    </recommendedName>
    <alternativeName>
        <fullName evidence="7">Nicotinamide deamidase</fullName>
    </alternativeName>
</protein>
<comment type="similarity">
    <text evidence="1">Belongs to the isochorismatase family.</text>
</comment>
<sequence>MKVSTPDTRCALIAVDVQNGFAPGGNLAVPNGDEVVPVINRLAPAFRNIVITQDWHPAGHVSFASSHAGKQPFDTIEVAYGPQVLWPDHCIQGSEDAALHADLDLPTAQLVIRKGYRREIDSYSAFEEADHRTGTGLTGYLRERDIDTVYIVGLATDYCVAWTAMDARKFGFAAVVIEDATRGIDIQGSMTLAWSRMQACGVERITSNRIGGV</sequence>
<keyword evidence="4 9" id="KW-0378">Hydrolase</keyword>
<name>A0ABT3ZHU4_9BURK</name>
<dbReference type="InterPro" id="IPR000868">
    <property type="entry name" value="Isochorismatase-like_dom"/>
</dbReference>
<dbReference type="CDD" id="cd01011">
    <property type="entry name" value="nicotinamidase"/>
    <property type="match status" value="1"/>
</dbReference>
<evidence type="ECO:0000259" key="8">
    <source>
        <dbReference type="Pfam" id="PF00857"/>
    </source>
</evidence>
<evidence type="ECO:0000256" key="2">
    <source>
        <dbReference type="ARBA" id="ARBA00022642"/>
    </source>
</evidence>
<gene>
    <name evidence="9" type="primary">pncA</name>
    <name evidence="9" type="ORF">OVY01_02325</name>
</gene>
<evidence type="ECO:0000256" key="1">
    <source>
        <dbReference type="ARBA" id="ARBA00006336"/>
    </source>
</evidence>
<evidence type="ECO:0000256" key="4">
    <source>
        <dbReference type="ARBA" id="ARBA00022801"/>
    </source>
</evidence>
<dbReference type="PANTHER" id="PTHR11080:SF2">
    <property type="entry name" value="LD05707P"/>
    <property type="match status" value="1"/>
</dbReference>
<dbReference type="EC" id="3.5.1.19" evidence="6"/>
<dbReference type="Gene3D" id="3.40.50.850">
    <property type="entry name" value="Isochorismatase-like"/>
    <property type="match status" value="1"/>
</dbReference>
<dbReference type="InterPro" id="IPR052347">
    <property type="entry name" value="Isochorismatase_Nicotinamidase"/>
</dbReference>
<comment type="caution">
    <text evidence="9">The sequence shown here is derived from an EMBL/GenBank/DDBJ whole genome shotgun (WGS) entry which is preliminary data.</text>
</comment>
<evidence type="ECO:0000256" key="6">
    <source>
        <dbReference type="ARBA" id="ARBA00039017"/>
    </source>
</evidence>
<dbReference type="InterPro" id="IPR036380">
    <property type="entry name" value="Isochorismatase-like_sf"/>
</dbReference>
<dbReference type="RefSeq" id="WP_267845347.1">
    <property type="nucleotide sequence ID" value="NZ_JAPMXC010000001.1"/>
</dbReference>